<protein>
    <submittedName>
        <fullName evidence="3">Uncharacterized protein</fullName>
    </submittedName>
</protein>
<comment type="caution">
    <text evidence="3">The sequence shown here is derived from an EMBL/GenBank/DDBJ whole genome shotgun (WGS) entry which is preliminary data.</text>
</comment>
<gene>
    <name evidence="3" type="ORF">P43SY_000202</name>
</gene>
<organism evidence="3 4">
    <name type="scientific">Pythium insidiosum</name>
    <name type="common">Pythiosis disease agent</name>
    <dbReference type="NCBI Taxonomy" id="114742"/>
    <lineage>
        <taxon>Eukaryota</taxon>
        <taxon>Sar</taxon>
        <taxon>Stramenopiles</taxon>
        <taxon>Oomycota</taxon>
        <taxon>Peronosporomycetes</taxon>
        <taxon>Pythiales</taxon>
        <taxon>Pythiaceae</taxon>
        <taxon>Pythium</taxon>
    </lineage>
</organism>
<sequence length="326" mass="38591">MVRSTGAWRCPTENTRAVRRDLGVGIAMAQQHGLDDAIGTAQLAWRRFHAARPLLYLPDRTPHSDFHARRYDGERQLWSRRELEQFQAEVERRTQQLLAHQDALRAHWRRAATQLQRVARGVIARRRVFDMRHALEEAARRLAEAKAEALRRRLEHRSAHRIQCAYRRHAAYLAYLLLCRQRLQRALRLHIFRWRRCRSARVLQRAYRNYRRRVRLWRALATIMRMLRASRRREALERNASAFVAAREAAKQFEWQWRRWRRPLDAEAAERVAQRKGELLGRRAADERLPVVAVARGTRASPSPEGSFVPSANQRSHSTSLPRLRR</sequence>
<name>A0AAD5M818_PYTIN</name>
<feature type="region of interest" description="Disordered" evidence="2">
    <location>
        <begin position="296"/>
        <end position="326"/>
    </location>
</feature>
<evidence type="ECO:0000256" key="2">
    <source>
        <dbReference type="SAM" id="MobiDB-lite"/>
    </source>
</evidence>
<reference evidence="3" key="1">
    <citation type="submission" date="2021-12" db="EMBL/GenBank/DDBJ databases">
        <title>Prjna785345.</title>
        <authorList>
            <person name="Rujirawat T."/>
            <person name="Krajaejun T."/>
        </authorList>
    </citation>
    <scope>NUCLEOTIDE SEQUENCE</scope>
    <source>
        <strain evidence="3">Pi057C3</strain>
    </source>
</reference>
<evidence type="ECO:0000313" key="4">
    <source>
        <dbReference type="Proteomes" id="UP001209570"/>
    </source>
</evidence>
<evidence type="ECO:0000256" key="1">
    <source>
        <dbReference type="SAM" id="Coils"/>
    </source>
</evidence>
<dbReference type="PROSITE" id="PS50096">
    <property type="entry name" value="IQ"/>
    <property type="match status" value="1"/>
</dbReference>
<dbReference type="EMBL" id="JAKCXM010000015">
    <property type="protein sequence ID" value="KAJ0407998.1"/>
    <property type="molecule type" value="Genomic_DNA"/>
</dbReference>
<feature type="compositionally biased region" description="Polar residues" evidence="2">
    <location>
        <begin position="310"/>
        <end position="326"/>
    </location>
</feature>
<dbReference type="AlphaFoldDB" id="A0AAD5M818"/>
<keyword evidence="1" id="KW-0175">Coiled coil</keyword>
<evidence type="ECO:0000313" key="3">
    <source>
        <dbReference type="EMBL" id="KAJ0407998.1"/>
    </source>
</evidence>
<dbReference type="Proteomes" id="UP001209570">
    <property type="component" value="Unassembled WGS sequence"/>
</dbReference>
<proteinExistence type="predicted"/>
<keyword evidence="4" id="KW-1185">Reference proteome</keyword>
<feature type="coiled-coil region" evidence="1">
    <location>
        <begin position="128"/>
        <end position="155"/>
    </location>
</feature>
<accession>A0AAD5M818</accession>